<comment type="caution">
    <text evidence="2">The sequence shown here is derived from an EMBL/GenBank/DDBJ whole genome shotgun (WGS) entry which is preliminary data.</text>
</comment>
<dbReference type="Pfam" id="PF08818">
    <property type="entry name" value="DUF1801"/>
    <property type="match status" value="1"/>
</dbReference>
<proteinExistence type="predicted"/>
<protein>
    <submittedName>
        <fullName evidence="2">DUF1801 domain-containing protein</fullName>
    </submittedName>
</protein>
<dbReference type="SUPFAM" id="SSF159888">
    <property type="entry name" value="YdhG-like"/>
    <property type="match status" value="1"/>
</dbReference>
<sequence length="137" mass="15933">MWKCPKCGREFSKKNQSHTCGKKPKTVDEYILGWDEPIQKHLSIVRNCLKEALPDATEKILWGMPTYWNQHNIIHFAANKKHIGLYPGAEAVLHFADKLDTYGYAYGKGSIQIPYEEIHCDLIKEIAIWCYERRNPV</sequence>
<dbReference type="RefSeq" id="WP_320325405.1">
    <property type="nucleotide sequence ID" value="NZ_JALBUS010000005.1"/>
</dbReference>
<gene>
    <name evidence="2" type="ORF">MOZ64_04545</name>
</gene>
<feature type="domain" description="YdhG-like" evidence="1">
    <location>
        <begin position="41"/>
        <end position="126"/>
    </location>
</feature>
<evidence type="ECO:0000313" key="3">
    <source>
        <dbReference type="Proteomes" id="UP001285244"/>
    </source>
</evidence>
<dbReference type="Gene3D" id="3.90.1150.200">
    <property type="match status" value="1"/>
</dbReference>
<dbReference type="EMBL" id="JALBUS010000005">
    <property type="protein sequence ID" value="MDX8417109.1"/>
    <property type="molecule type" value="Genomic_DNA"/>
</dbReference>
<dbReference type="InterPro" id="IPR014922">
    <property type="entry name" value="YdhG-like"/>
</dbReference>
<accession>A0ABU4WKM4</accession>
<name>A0ABU4WKM4_9FIRM</name>
<keyword evidence="3" id="KW-1185">Reference proteome</keyword>
<reference evidence="2 3" key="1">
    <citation type="submission" date="2022-03" db="EMBL/GenBank/DDBJ databases">
        <title>Novel taxa within the pig intestine.</title>
        <authorList>
            <person name="Wylensek D."/>
            <person name="Bishof K."/>
            <person name="Afrizal A."/>
            <person name="Clavel T."/>
        </authorList>
    </citation>
    <scope>NUCLEOTIDE SEQUENCE [LARGE SCALE GENOMIC DNA]</scope>
    <source>
        <strain evidence="2 3">Cla-KB-P134</strain>
    </source>
</reference>
<evidence type="ECO:0000313" key="2">
    <source>
        <dbReference type="EMBL" id="MDX8417109.1"/>
    </source>
</evidence>
<dbReference type="Proteomes" id="UP001285244">
    <property type="component" value="Unassembled WGS sequence"/>
</dbReference>
<evidence type="ECO:0000259" key="1">
    <source>
        <dbReference type="Pfam" id="PF08818"/>
    </source>
</evidence>
<organism evidence="2 3">
    <name type="scientific">Absicoccus intestinalis</name>
    <dbReference type="NCBI Taxonomy" id="2926319"/>
    <lineage>
        <taxon>Bacteria</taxon>
        <taxon>Bacillati</taxon>
        <taxon>Bacillota</taxon>
        <taxon>Erysipelotrichia</taxon>
        <taxon>Erysipelotrichales</taxon>
        <taxon>Erysipelotrichaceae</taxon>
        <taxon>Absicoccus</taxon>
    </lineage>
</organism>